<feature type="chain" id="PRO_5046462472" description="Capsule assembly protein Wzi" evidence="1">
    <location>
        <begin position="21"/>
        <end position="561"/>
    </location>
</feature>
<dbReference type="RefSeq" id="WP_192009973.1">
    <property type="nucleotide sequence ID" value="NZ_JACYTQ010000003.1"/>
</dbReference>
<feature type="signal peptide" evidence="1">
    <location>
        <begin position="1"/>
        <end position="20"/>
    </location>
</feature>
<evidence type="ECO:0008006" key="4">
    <source>
        <dbReference type="Google" id="ProtNLM"/>
    </source>
</evidence>
<gene>
    <name evidence="2" type="ORF">IFO69_10025</name>
</gene>
<reference evidence="2 3" key="1">
    <citation type="submission" date="2020-09" db="EMBL/GenBank/DDBJ databases">
        <title>Echinicola sp. CAU 1574 isolated from sand of Sido Beach.</title>
        <authorList>
            <person name="Kim W."/>
        </authorList>
    </citation>
    <scope>NUCLEOTIDE SEQUENCE [LARGE SCALE GENOMIC DNA]</scope>
    <source>
        <strain evidence="2 3">CAU 1574</strain>
    </source>
</reference>
<name>A0ABR9AJV9_9BACT</name>
<dbReference type="Proteomes" id="UP000647133">
    <property type="component" value="Unassembled WGS sequence"/>
</dbReference>
<evidence type="ECO:0000313" key="2">
    <source>
        <dbReference type="EMBL" id="MBD8489083.1"/>
    </source>
</evidence>
<proteinExistence type="predicted"/>
<dbReference type="Gene3D" id="2.40.160.130">
    <property type="entry name" value="Capsule assembly protein Wzi"/>
    <property type="match status" value="1"/>
</dbReference>
<organism evidence="2 3">
    <name type="scientific">Echinicola arenosa</name>
    <dbReference type="NCBI Taxonomy" id="2774144"/>
    <lineage>
        <taxon>Bacteria</taxon>
        <taxon>Pseudomonadati</taxon>
        <taxon>Bacteroidota</taxon>
        <taxon>Cytophagia</taxon>
        <taxon>Cytophagales</taxon>
        <taxon>Cyclobacteriaceae</taxon>
        <taxon>Echinicola</taxon>
    </lineage>
</organism>
<keyword evidence="1" id="KW-0732">Signal</keyword>
<evidence type="ECO:0000256" key="1">
    <source>
        <dbReference type="SAM" id="SignalP"/>
    </source>
</evidence>
<protein>
    <recommendedName>
        <fullName evidence="4">Capsule assembly protein Wzi</fullName>
    </recommendedName>
</protein>
<dbReference type="Pfam" id="PF14052">
    <property type="entry name" value="Caps_assemb_Wzi"/>
    <property type="match status" value="1"/>
</dbReference>
<comment type="caution">
    <text evidence="2">The sequence shown here is derived from an EMBL/GenBank/DDBJ whole genome shotgun (WGS) entry which is preliminary data.</text>
</comment>
<keyword evidence="3" id="KW-1185">Reference proteome</keyword>
<accession>A0ABR9AJV9</accession>
<dbReference type="EMBL" id="JACYTQ010000003">
    <property type="protein sequence ID" value="MBD8489083.1"/>
    <property type="molecule type" value="Genomic_DNA"/>
</dbReference>
<evidence type="ECO:0000313" key="3">
    <source>
        <dbReference type="Proteomes" id="UP000647133"/>
    </source>
</evidence>
<dbReference type="InterPro" id="IPR026950">
    <property type="entry name" value="Caps_assemb_Wzi"/>
</dbReference>
<dbReference type="InterPro" id="IPR038636">
    <property type="entry name" value="Wzi_sf"/>
</dbReference>
<sequence length="561" mass="65322">MKKILYFFVLSFFFGLSALAQSISLSTPLLEEFLRRKQLVGELSENYSFMVRPISPNVAFDIERDKDLILLNRLGIYGKQDKLEKGIFVKPLPVILNTQHNSAYPFGQNNGMMIPNRGTQVLISGGGYFEYGKFSLQFQPEILIAENREFRGMPNTESLNWKDYYQYLNRIDKPERFGEETYSKVSLGNSSFRFNFDNGISLGISNEYLWWGGTKRNALMMSNNAPGFLHFTANTQKPIETGIGSFEGQLFAGKLKNSGFTPPNPELVYAKVPLYVPKRDEDWRYLSGIMLSYQPKWIPGFFVGYSSTSQMYHNDMGNFGDYLPIFNGRKRFREIDDPVVAKRQQQSAGFFRWFSSKGKFEFYGEYGSNGNNKPLREFFVNPDLYRAFTLGFLKYIPLKFEDQFIQVHLEMTQTGQTTRKAIKESMTWYTHPYVRHGYTNQGQVLGYGNGPGSNSLFIEVSWINKLNRMGFQFERIANNNDSFYLHFESINGWDRYWVDIVPSFVFDRQFGKLLVATRFQYVKTLNYYWVLERDPDAELYRLQPGDDRKNFVGHIKLAYLF</sequence>